<dbReference type="EMBL" id="MOOB01000002">
    <property type="protein sequence ID" value="OQE95539.1"/>
    <property type="molecule type" value="Genomic_DNA"/>
</dbReference>
<evidence type="ECO:0000313" key="2">
    <source>
        <dbReference type="Proteomes" id="UP000191691"/>
    </source>
</evidence>
<organism evidence="1 2">
    <name type="scientific">Penicillium nalgiovense</name>
    <dbReference type="NCBI Taxonomy" id="60175"/>
    <lineage>
        <taxon>Eukaryota</taxon>
        <taxon>Fungi</taxon>
        <taxon>Dikarya</taxon>
        <taxon>Ascomycota</taxon>
        <taxon>Pezizomycotina</taxon>
        <taxon>Eurotiomycetes</taxon>
        <taxon>Eurotiomycetidae</taxon>
        <taxon>Eurotiales</taxon>
        <taxon>Aspergillaceae</taxon>
        <taxon>Penicillium</taxon>
    </lineage>
</organism>
<dbReference type="OMA" id="THEGPYE"/>
<dbReference type="AlphaFoldDB" id="A0A1V6Z763"/>
<comment type="caution">
    <text evidence="1">The sequence shown here is derived from an EMBL/GenBank/DDBJ whole genome shotgun (WGS) entry which is preliminary data.</text>
</comment>
<keyword evidence="2" id="KW-1185">Reference proteome</keyword>
<dbReference type="Proteomes" id="UP000191691">
    <property type="component" value="Unassembled WGS sequence"/>
</dbReference>
<gene>
    <name evidence="1" type="ORF">PENNAL_c0002G09295</name>
</gene>
<name>A0A1V6Z763_PENNA</name>
<reference evidence="2" key="1">
    <citation type="journal article" date="2017" name="Nat. Microbiol.">
        <title>Global analysis of biosynthetic gene clusters reveals vast potential of secondary metabolite production in Penicillium species.</title>
        <authorList>
            <person name="Nielsen J.C."/>
            <person name="Grijseels S."/>
            <person name="Prigent S."/>
            <person name="Ji B."/>
            <person name="Dainat J."/>
            <person name="Nielsen K.F."/>
            <person name="Frisvad J.C."/>
            <person name="Workman M."/>
            <person name="Nielsen J."/>
        </authorList>
    </citation>
    <scope>NUCLEOTIDE SEQUENCE [LARGE SCALE GENOMIC DNA]</scope>
    <source>
        <strain evidence="2">IBT 13039</strain>
    </source>
</reference>
<accession>A0A1V6Z763</accession>
<dbReference type="STRING" id="60175.A0A1V6Z763"/>
<evidence type="ECO:0000313" key="1">
    <source>
        <dbReference type="EMBL" id="OQE95539.1"/>
    </source>
</evidence>
<proteinExistence type="predicted"/>
<protein>
    <submittedName>
        <fullName evidence="1">Uncharacterized protein</fullName>
    </submittedName>
</protein>
<dbReference type="OrthoDB" id="5371016at2759"/>
<sequence length="199" mass="21988">MESTVSIHHGPYESIPTTASPGLKFLRRFLPALDSLTPAETPISPFFTPSTPILIGSDPSTAASQAVPLLEVRSRHICKFHHHVYLAWDIDLGSDTGPVHTSYSRTAPDQEAAQKGQLYAPLAGNIRMKRTVMFEATSETTFKEDPDQFAVRVREFNILDLEGRDESDLQIVEMRIFLDQRPVQAHSASLFTGSGYSGS</sequence>